<dbReference type="InterPro" id="IPR029044">
    <property type="entry name" value="Nucleotide-diphossugar_trans"/>
</dbReference>
<dbReference type="Proteomes" id="UP000247465">
    <property type="component" value="Chromosome"/>
</dbReference>
<dbReference type="InterPro" id="IPR005835">
    <property type="entry name" value="NTP_transferase_dom"/>
</dbReference>
<evidence type="ECO:0000313" key="2">
    <source>
        <dbReference type="EMBL" id="AWT59266.1"/>
    </source>
</evidence>
<dbReference type="AlphaFoldDB" id="A0A2Z4AEB4"/>
<dbReference type="SUPFAM" id="SSF53448">
    <property type="entry name" value="Nucleotide-diphospho-sugar transferases"/>
    <property type="match status" value="1"/>
</dbReference>
<accession>A0A2Z4AEB4</accession>
<proteinExistence type="predicted"/>
<feature type="domain" description="Nucleotidyl transferase" evidence="1">
    <location>
        <begin position="9"/>
        <end position="144"/>
    </location>
</feature>
<gene>
    <name evidence="2" type="ORF">DF168_00447</name>
</gene>
<sequence>MKKGKIALVVLAAGLGTRYRGLKQLEAVGPSGETILDYSVFDAMEGGFGRIVFILRREIEQEFRLRVGSRLEKKIEVTYAIQELDGFTQGFQISENRKRPWGTGHALLSVSNLVGEPFGVINADDFYGQSSFRILHDFLLAKNSRIKNEFDKKYGLVGFRLKNTLSLHGPVSRGICQCNDKGILEKIQELKRIKSTENGILNTEVKKGRRLSGLEIVSLNMWGFAPSIFLHLRDGFEKFLDSRGGERDAEYYLPECVGNAIEAGKAKVRILETSESWRGITYREDRVQVVEHIRELTEGGVYPKRLWDG</sequence>
<dbReference type="EMBL" id="CP029803">
    <property type="protein sequence ID" value="AWT59266.1"/>
    <property type="molecule type" value="Genomic_DNA"/>
</dbReference>
<evidence type="ECO:0000259" key="1">
    <source>
        <dbReference type="Pfam" id="PF00483"/>
    </source>
</evidence>
<dbReference type="KEGG" id="mtar:DF168_00447"/>
<dbReference type="Gene3D" id="3.90.550.10">
    <property type="entry name" value="Spore Coat Polysaccharide Biosynthesis Protein SpsA, Chain A"/>
    <property type="match status" value="1"/>
</dbReference>
<organism evidence="2 3">
    <name type="scientific">Candidatus Moanibacter tarae</name>
    <dbReference type="NCBI Taxonomy" id="2200854"/>
    <lineage>
        <taxon>Bacteria</taxon>
        <taxon>Pseudomonadati</taxon>
        <taxon>Verrucomicrobiota</taxon>
        <taxon>Opitutia</taxon>
        <taxon>Puniceicoccales</taxon>
        <taxon>Puniceicoccales incertae sedis</taxon>
        <taxon>Candidatus Moanibacter</taxon>
    </lineage>
</organism>
<evidence type="ECO:0000313" key="3">
    <source>
        <dbReference type="Proteomes" id="UP000247465"/>
    </source>
</evidence>
<dbReference type="Pfam" id="PF00483">
    <property type="entry name" value="NTP_transferase"/>
    <property type="match status" value="1"/>
</dbReference>
<protein>
    <recommendedName>
        <fullName evidence="1">Nucleotidyl transferase domain-containing protein</fullName>
    </recommendedName>
</protein>
<name>A0A2Z4AEB4_9BACT</name>
<reference evidence="2 3" key="1">
    <citation type="submission" date="2018-06" db="EMBL/GenBank/DDBJ databases">
        <title>Draft Genome Sequence of a Novel Marine Bacterium Related to the Verrucomicrobia.</title>
        <authorList>
            <person name="Vosseberg J."/>
            <person name="Martijn J."/>
            <person name="Ettema T.J.G."/>
        </authorList>
    </citation>
    <scope>NUCLEOTIDE SEQUENCE [LARGE SCALE GENOMIC DNA]</scope>
    <source>
        <strain evidence="2">TARA_B100001123</strain>
    </source>
</reference>